<evidence type="ECO:0000256" key="8">
    <source>
        <dbReference type="ARBA" id="ARBA00023310"/>
    </source>
</evidence>
<name>A0A1G2G0W7_9BACT</name>
<organism evidence="9 10">
    <name type="scientific">Candidatus Ryanbacteria bacterium RIFCSPHIGHO2_01_FULL_45_22</name>
    <dbReference type="NCBI Taxonomy" id="1802114"/>
    <lineage>
        <taxon>Bacteria</taxon>
        <taxon>Candidatus Ryaniibacteriota</taxon>
    </lineage>
</organism>
<evidence type="ECO:0000256" key="5">
    <source>
        <dbReference type="ARBA" id="ARBA00023065"/>
    </source>
</evidence>
<comment type="subcellular location">
    <subcellularLocation>
        <location evidence="1">Membrane</location>
        <topology evidence="1">Peripheral membrane protein</topology>
    </subcellularLocation>
</comment>
<dbReference type="Gene3D" id="1.10.287.80">
    <property type="entry name" value="ATP synthase, gamma subunit, helix hairpin domain"/>
    <property type="match status" value="1"/>
</dbReference>
<keyword evidence="4" id="KW-0375">Hydrogen ion transport</keyword>
<evidence type="ECO:0000313" key="10">
    <source>
        <dbReference type="Proteomes" id="UP000177480"/>
    </source>
</evidence>
<dbReference type="SUPFAM" id="SSF52943">
    <property type="entry name" value="ATP synthase (F1-ATPase), gamma subunit"/>
    <property type="match status" value="1"/>
</dbReference>
<evidence type="ECO:0000256" key="1">
    <source>
        <dbReference type="ARBA" id="ARBA00004170"/>
    </source>
</evidence>
<evidence type="ECO:0000313" key="9">
    <source>
        <dbReference type="EMBL" id="OGZ43946.1"/>
    </source>
</evidence>
<dbReference type="AlphaFoldDB" id="A0A1G2G0W7"/>
<keyword evidence="6" id="KW-0472">Membrane</keyword>
<comment type="caution">
    <text evidence="9">The sequence shown here is derived from an EMBL/GenBank/DDBJ whole genome shotgun (WGS) entry which is preliminary data.</text>
</comment>
<evidence type="ECO:0000256" key="4">
    <source>
        <dbReference type="ARBA" id="ARBA00022781"/>
    </source>
</evidence>
<dbReference type="Proteomes" id="UP000177480">
    <property type="component" value="Unassembled WGS sequence"/>
</dbReference>
<dbReference type="GO" id="GO:0045259">
    <property type="term" value="C:proton-transporting ATP synthase complex"/>
    <property type="evidence" value="ECO:0007669"/>
    <property type="project" value="UniProtKB-KW"/>
</dbReference>
<sequence>MQSLQTIKHRLRSVKNIGQITKAMELVVILENYVRKAYYGLMTTMANSTTTYVEKLGGVRKGTFEIEKRIKTIFDSSCFA</sequence>
<keyword evidence="8" id="KW-0066">ATP synthesis</keyword>
<keyword evidence="3" id="KW-0813">Transport</keyword>
<proteinExistence type="inferred from homology"/>
<dbReference type="EMBL" id="MHNK01000010">
    <property type="protein sequence ID" value="OGZ43946.1"/>
    <property type="molecule type" value="Genomic_DNA"/>
</dbReference>
<comment type="similarity">
    <text evidence="2">Belongs to the ATPase gamma chain family.</text>
</comment>
<evidence type="ECO:0000256" key="3">
    <source>
        <dbReference type="ARBA" id="ARBA00022448"/>
    </source>
</evidence>
<evidence type="ECO:0000256" key="7">
    <source>
        <dbReference type="ARBA" id="ARBA00023196"/>
    </source>
</evidence>
<keyword evidence="7" id="KW-0139">CF(1)</keyword>
<reference evidence="9 10" key="1">
    <citation type="journal article" date="2016" name="Nat. Commun.">
        <title>Thousands of microbial genomes shed light on interconnected biogeochemical processes in an aquifer system.</title>
        <authorList>
            <person name="Anantharaman K."/>
            <person name="Brown C.T."/>
            <person name="Hug L.A."/>
            <person name="Sharon I."/>
            <person name="Castelle C.J."/>
            <person name="Probst A.J."/>
            <person name="Thomas B.C."/>
            <person name="Singh A."/>
            <person name="Wilkins M.J."/>
            <person name="Karaoz U."/>
            <person name="Brodie E.L."/>
            <person name="Williams K.H."/>
            <person name="Hubbard S.S."/>
            <person name="Banfield J.F."/>
        </authorList>
    </citation>
    <scope>NUCLEOTIDE SEQUENCE [LARGE SCALE GENOMIC DNA]</scope>
</reference>
<evidence type="ECO:0000256" key="6">
    <source>
        <dbReference type="ARBA" id="ARBA00023136"/>
    </source>
</evidence>
<accession>A0A1G2G0W7</accession>
<dbReference type="InterPro" id="IPR035968">
    <property type="entry name" value="ATP_synth_F1_ATPase_gsu"/>
</dbReference>
<gene>
    <name evidence="9" type="ORF">A2719_03210</name>
</gene>
<dbReference type="STRING" id="1802114.A2719_03210"/>
<dbReference type="GO" id="GO:0046933">
    <property type="term" value="F:proton-transporting ATP synthase activity, rotational mechanism"/>
    <property type="evidence" value="ECO:0007669"/>
    <property type="project" value="InterPro"/>
</dbReference>
<evidence type="ECO:0000256" key="2">
    <source>
        <dbReference type="ARBA" id="ARBA00007681"/>
    </source>
</evidence>
<protein>
    <submittedName>
        <fullName evidence="9">Uncharacterized protein</fullName>
    </submittedName>
</protein>
<keyword evidence="5" id="KW-0406">Ion transport</keyword>